<feature type="region of interest" description="Disordered" evidence="2">
    <location>
        <begin position="514"/>
        <end position="571"/>
    </location>
</feature>
<evidence type="ECO:0000313" key="4">
    <source>
        <dbReference type="EMBL" id="ADI91875.1"/>
    </source>
</evidence>
<name>A0AAN0UE87_ACISD</name>
<keyword evidence="3" id="KW-1133">Transmembrane helix</keyword>
<dbReference type="GeneID" id="9383413"/>
<dbReference type="Proteomes" id="UP000000392">
    <property type="component" value="Chromosome"/>
</dbReference>
<feature type="coiled-coil region" evidence="1">
    <location>
        <begin position="633"/>
        <end position="696"/>
    </location>
</feature>
<accession>A0AAN0UE87</accession>
<organism evidence="4 5">
    <name type="scientific">Acinetobacter oleivorans (strain JCM 16667 / KCTC 23045 / DR1)</name>
    <dbReference type="NCBI Taxonomy" id="436717"/>
    <lineage>
        <taxon>Bacteria</taxon>
        <taxon>Pseudomonadati</taxon>
        <taxon>Pseudomonadota</taxon>
        <taxon>Gammaproteobacteria</taxon>
        <taxon>Moraxellales</taxon>
        <taxon>Moraxellaceae</taxon>
        <taxon>Acinetobacter</taxon>
    </lineage>
</organism>
<dbReference type="KEGG" id="acd:AOLE_14940"/>
<feature type="compositionally biased region" description="Basic and acidic residues" evidence="2">
    <location>
        <begin position="558"/>
        <end position="570"/>
    </location>
</feature>
<feature type="compositionally biased region" description="Low complexity" evidence="2">
    <location>
        <begin position="527"/>
        <end position="536"/>
    </location>
</feature>
<protein>
    <submittedName>
        <fullName evidence="4">Phage tail tape measure protein</fullName>
    </submittedName>
</protein>
<dbReference type="EMBL" id="CP002080">
    <property type="protein sequence ID" value="ADI91875.1"/>
    <property type="molecule type" value="Genomic_DNA"/>
</dbReference>
<dbReference type="RefSeq" id="WP_013198705.1">
    <property type="nucleotide sequence ID" value="NC_014259.1"/>
</dbReference>
<sequence length="1012" mass="108194">MANNNRVEVHIGAKTSELKEGMQDAEKIVSDASKKIESTGNNIDFKLDLSNMRSELNGFASGLSEKFKTVGNDIKSSLTSGLSLVKGGFFLGIGQEIARSAAEAVAAIPDLVSAVGKASKELEIQSRLANANTTEFQEWAFASKKVNVEQDKLSDIMKDVNDKFGDFMQTGGGEMADFFEKIAPKVNVTAKEFQGLSGPQILEKYYQTLQKANVSQAEMTFYMEAIANDATLLAPLLDNNGQKLKEYARQAHDLGVIMSDDAIAATKEFNSALETVQATLQGVLTRIAAQAAPALTDLANQFLTFAVDSKDAIDDSIKSIIGIFESLFSILSEQFTTIAGIWNDLTGNIGDDANTQISFMDAISVALRALGVVVTGFQVGVQSAFAIIRAVVVTVCQALIIAFNGLMAGFDMVRNTIQFGLDVLQVKFQTFGSVVNNILHFNFSGAKAAWEGGLSQLGGITERYTNQMKGRMNDLKNSWNNGATTAANSLVTAGKRILDVTTAGNQKITNYVYKDPTTQLGPPKPPKLALGSAPPSTNKGIGTGVKDDKGKSKSSAKSKAEQEAKERQRQAEQAAKALADIRYKYASEEKKVALDLQKALDEIEKSKMTADEKAAAKVKAEKDASDKIIAIRSKEFEEYKKAREEQIDNYQQQAQRLYEIEVARIQAEYDAKKISNVRKVQLEKQLEDQLREIKRQGLLERLALENEQTGVTGKQGNQNQITNNISDLETDQKVADTKSMGLISDAEMKDFEAKFGGFTSRLANLWDQGIQSLMNGTLTWSNATKAVLADMGAFALQSATKELQGWLRIQAIKLARKLGFVGAETAAEASGQAAQTGATIAGEATRTSVTAAGGLARLGLKAAEAIKGIMMSAWEAMAGAFKAMVAIPYIGPILAVGAGAAAFGLVAGLAGKIKSARGGYDIPSGVNPVTQLHEDEMVLPSQHANTIREMGKAMRSGASFGAAAAAEGGGAGPTISISAVDAKSIERLLKRNGRAVAGGLQSYARGFGKNGK</sequence>
<evidence type="ECO:0000256" key="1">
    <source>
        <dbReference type="SAM" id="Coils"/>
    </source>
</evidence>
<keyword evidence="3" id="KW-0812">Transmembrane</keyword>
<evidence type="ECO:0000256" key="2">
    <source>
        <dbReference type="SAM" id="MobiDB-lite"/>
    </source>
</evidence>
<evidence type="ECO:0000256" key="3">
    <source>
        <dbReference type="SAM" id="Phobius"/>
    </source>
</evidence>
<keyword evidence="1" id="KW-0175">Coiled coil</keyword>
<reference evidence="4 5" key="1">
    <citation type="journal article" date="2010" name="J. Bacteriol.">
        <title>Complete genome sequence of the diesel-degrading Acinetobacter sp. strain DR1.</title>
        <authorList>
            <person name="Jung J."/>
            <person name="Baek J.H."/>
            <person name="Park W."/>
        </authorList>
    </citation>
    <scope>NUCLEOTIDE SEQUENCE [LARGE SCALE GENOMIC DNA]</scope>
    <source>
        <strain evidence="5">JCM 16667 / KCTC 23045 / DR1</strain>
    </source>
</reference>
<keyword evidence="3" id="KW-0472">Membrane</keyword>
<dbReference type="AlphaFoldDB" id="A0AAN0UE87"/>
<feature type="transmembrane region" description="Helical" evidence="3">
    <location>
        <begin position="889"/>
        <end position="910"/>
    </location>
</feature>
<evidence type="ECO:0000313" key="5">
    <source>
        <dbReference type="Proteomes" id="UP000000392"/>
    </source>
</evidence>
<proteinExistence type="predicted"/>
<gene>
    <name evidence="4" type="ordered locus">AOLE_14940</name>
</gene>